<feature type="signal peptide" evidence="1">
    <location>
        <begin position="1"/>
        <end position="19"/>
    </location>
</feature>
<comment type="caution">
    <text evidence="3">The sequence shown here is derived from an EMBL/GenBank/DDBJ whole genome shotgun (WGS) entry which is preliminary data.</text>
</comment>
<evidence type="ECO:0000313" key="3">
    <source>
        <dbReference type="EMBL" id="CAH0365863.1"/>
    </source>
</evidence>
<dbReference type="Gene3D" id="2.20.70.10">
    <property type="match status" value="1"/>
</dbReference>
<keyword evidence="4" id="KW-1185">Reference proteome</keyword>
<dbReference type="SUPFAM" id="SSF51045">
    <property type="entry name" value="WW domain"/>
    <property type="match status" value="1"/>
</dbReference>
<dbReference type="InterPro" id="IPR001202">
    <property type="entry name" value="WW_dom"/>
</dbReference>
<dbReference type="AlphaFoldDB" id="A0A8J2S710"/>
<name>A0A8J2S710_9STRA</name>
<dbReference type="InterPro" id="IPR009858">
    <property type="entry name" value="DUF1415"/>
</dbReference>
<dbReference type="OrthoDB" id="5376at2759"/>
<sequence length="468" mass="51161">MARPRVILGLLCAATTANALLAPAVPPRRAAPLHVIETESSTDEKEIFSETTSISGALAELWQVLANPPPPGDFRAMYFPNCEDLKRPQTFQALFEHLEVCKDSSQRATANFGAHIHAMPGPANSIIVKNVPRSTNADVWDEWADEDEDDDFLSPEMRERLKALDAETAPPVDKCPIQHDLGDDDALKCSKDWVNAIVSDAGICPFSLSADRAGLPLGDVRYDVTRADDTETCFQWFWKEVQWLEDHPRHATSLLLMTNPYWASNFDAFEQFGDALTQALQSATESKVEGLGFEGQIQLVFFHPQYVFRDGGERAGADAAANYGRRSPIPMINILRTPQVKAAQKGLPTGLVYSQNEETLGDIGTEKLEEMLRTLDWSAVNDVKVDRSQVEVLKIARKMMAQGGGIKATDDLTLTGGAAAAAAETVAAAAETAEIVVADWASAVDEASGNTYYYNTKTGATSWVWPPE</sequence>
<organism evidence="3 4">
    <name type="scientific">Pelagomonas calceolata</name>
    <dbReference type="NCBI Taxonomy" id="35677"/>
    <lineage>
        <taxon>Eukaryota</taxon>
        <taxon>Sar</taxon>
        <taxon>Stramenopiles</taxon>
        <taxon>Ochrophyta</taxon>
        <taxon>Pelagophyceae</taxon>
        <taxon>Pelagomonadales</taxon>
        <taxon>Pelagomonadaceae</taxon>
        <taxon>Pelagomonas</taxon>
    </lineage>
</organism>
<dbReference type="SMART" id="SM00456">
    <property type="entry name" value="WW"/>
    <property type="match status" value="1"/>
</dbReference>
<dbReference type="InterPro" id="IPR036020">
    <property type="entry name" value="WW_dom_sf"/>
</dbReference>
<dbReference type="CDD" id="cd00201">
    <property type="entry name" value="WW"/>
    <property type="match status" value="1"/>
</dbReference>
<dbReference type="Proteomes" id="UP000789595">
    <property type="component" value="Unassembled WGS sequence"/>
</dbReference>
<gene>
    <name evidence="3" type="ORF">PECAL_1P23240</name>
</gene>
<accession>A0A8J2S710</accession>
<feature type="chain" id="PRO_5035162046" description="WW domain-containing protein" evidence="1">
    <location>
        <begin position="20"/>
        <end position="468"/>
    </location>
</feature>
<reference evidence="3" key="1">
    <citation type="submission" date="2021-11" db="EMBL/GenBank/DDBJ databases">
        <authorList>
            <consortium name="Genoscope - CEA"/>
            <person name="William W."/>
        </authorList>
    </citation>
    <scope>NUCLEOTIDE SEQUENCE</scope>
</reference>
<dbReference type="EMBL" id="CAKKNE010000001">
    <property type="protein sequence ID" value="CAH0365863.1"/>
    <property type="molecule type" value="Genomic_DNA"/>
</dbReference>
<evidence type="ECO:0000259" key="2">
    <source>
        <dbReference type="PROSITE" id="PS50020"/>
    </source>
</evidence>
<dbReference type="Pfam" id="PF07209">
    <property type="entry name" value="DUF1415"/>
    <property type="match status" value="1"/>
</dbReference>
<evidence type="ECO:0000256" key="1">
    <source>
        <dbReference type="SAM" id="SignalP"/>
    </source>
</evidence>
<dbReference type="PROSITE" id="PS50020">
    <property type="entry name" value="WW_DOMAIN_2"/>
    <property type="match status" value="1"/>
</dbReference>
<proteinExistence type="predicted"/>
<evidence type="ECO:0000313" key="4">
    <source>
        <dbReference type="Proteomes" id="UP000789595"/>
    </source>
</evidence>
<dbReference type="Pfam" id="PF00397">
    <property type="entry name" value="WW"/>
    <property type="match status" value="1"/>
</dbReference>
<keyword evidence="1" id="KW-0732">Signal</keyword>
<feature type="domain" description="WW" evidence="2">
    <location>
        <begin position="434"/>
        <end position="468"/>
    </location>
</feature>
<protein>
    <recommendedName>
        <fullName evidence="2">WW domain-containing protein</fullName>
    </recommendedName>
</protein>
<dbReference type="PROSITE" id="PS01159">
    <property type="entry name" value="WW_DOMAIN_1"/>
    <property type="match status" value="1"/>
</dbReference>